<keyword evidence="2" id="KW-1185">Reference proteome</keyword>
<gene>
    <name evidence="1" type="ORF">B5J99_13375</name>
</gene>
<dbReference type="EMBL" id="CP020083">
    <property type="protein sequence ID" value="ASR52327.1"/>
    <property type="molecule type" value="Genomic_DNA"/>
</dbReference>
<evidence type="ECO:0008006" key="3">
    <source>
        <dbReference type="Google" id="ProtNLM"/>
    </source>
</evidence>
<name>A0ABN5B5R4_9SPHN</name>
<dbReference type="SUPFAM" id="SSF52540">
    <property type="entry name" value="P-loop containing nucleoside triphosphate hydrolases"/>
    <property type="match status" value="1"/>
</dbReference>
<sequence length="387" mass="44349">MGETEMALGFSEIVNAAREKVAVPDPDSDSWKEGLEILLHDHTRQDRLTERGEMIVRNRYVETLAARMQVDEYIRRNPAVLDQPIDRPVFILGMPRTGTTMLSYMLDADPANRSMLRWEAYNAAPPAAPGALKTDPRCLAEVARDENMLKMAPKVAAAHFEPGDGPTECVHLIAQDFRSLMLAVTTTVPTYHDWLMFTDMTTAFEHRKRVLQILQSTNPGRWVLKMPSDSLFIRQLFKTFPDARVIWTHRDPYAVVGSSLGMRGNSRPMFEVDEGAEYMRQYFPLQLALHASRPLEVSAERPDDIYHCYYDDLVADPLAQLKQIYRWLGNDWTETAEAGMQGWLDSNPQNKRGKHSYSLEEWGLTRKDLEPYFSDYLRVHPVARKDG</sequence>
<organism evidence="1 2">
    <name type="scientific">Blastomonas fulva</name>
    <dbReference type="NCBI Taxonomy" id="1550728"/>
    <lineage>
        <taxon>Bacteria</taxon>
        <taxon>Pseudomonadati</taxon>
        <taxon>Pseudomonadota</taxon>
        <taxon>Alphaproteobacteria</taxon>
        <taxon>Sphingomonadales</taxon>
        <taxon>Sphingomonadaceae</taxon>
        <taxon>Blastomonas</taxon>
    </lineage>
</organism>
<dbReference type="InterPro" id="IPR027417">
    <property type="entry name" value="P-loop_NTPase"/>
</dbReference>
<evidence type="ECO:0000313" key="2">
    <source>
        <dbReference type="Proteomes" id="UP000258016"/>
    </source>
</evidence>
<accession>A0ABN5B5R4</accession>
<dbReference type="PANTHER" id="PTHR36451">
    <property type="entry name" value="PAPS-DEPENDENT SULFOTRANSFERASE STF3"/>
    <property type="match status" value="1"/>
</dbReference>
<dbReference type="Pfam" id="PF13469">
    <property type="entry name" value="Sulfotransfer_3"/>
    <property type="match status" value="1"/>
</dbReference>
<evidence type="ECO:0000313" key="1">
    <source>
        <dbReference type="EMBL" id="ASR52327.1"/>
    </source>
</evidence>
<proteinExistence type="predicted"/>
<dbReference type="Gene3D" id="3.40.50.300">
    <property type="entry name" value="P-loop containing nucleotide triphosphate hydrolases"/>
    <property type="match status" value="1"/>
</dbReference>
<reference evidence="1 2" key="1">
    <citation type="submission" date="2017-03" db="EMBL/GenBank/DDBJ databases">
        <title>Complete genome sequence of Blastomonas fulva degrading microcsystin LR.</title>
        <authorList>
            <person name="Lee H.-g."/>
            <person name="Jin L."/>
            <person name="oh H.-M."/>
        </authorList>
    </citation>
    <scope>NUCLEOTIDE SEQUENCE [LARGE SCALE GENOMIC DNA]</scope>
    <source>
        <strain evidence="1 2">T2</strain>
    </source>
</reference>
<protein>
    <recommendedName>
        <fullName evidence="3">Sulfotransferase family protein</fullName>
    </recommendedName>
</protein>
<dbReference type="PANTHER" id="PTHR36451:SF1">
    <property type="entry name" value="OMEGA-HYDROXY-BETA-DIHYDROMENAQUINONE-9 SULFOTRANSFERASE STF3"/>
    <property type="match status" value="1"/>
</dbReference>
<dbReference type="Proteomes" id="UP000258016">
    <property type="component" value="Chromosome"/>
</dbReference>
<dbReference type="InterPro" id="IPR052736">
    <property type="entry name" value="Stf3_sulfotransferase"/>
</dbReference>